<evidence type="ECO:0000259" key="1">
    <source>
        <dbReference type="Pfam" id="PF10648"/>
    </source>
</evidence>
<dbReference type="Pfam" id="PF10648">
    <property type="entry name" value="Gmad2"/>
    <property type="match status" value="1"/>
</dbReference>
<dbReference type="Proteomes" id="UP000178529">
    <property type="component" value="Unassembled WGS sequence"/>
</dbReference>
<dbReference type="AlphaFoldDB" id="A0A1G2R835"/>
<name>A0A1G2R835_9BACT</name>
<dbReference type="EMBL" id="MHTY01000013">
    <property type="protein sequence ID" value="OHA68867.1"/>
    <property type="molecule type" value="Genomic_DNA"/>
</dbReference>
<reference evidence="2 3" key="1">
    <citation type="journal article" date="2016" name="Nat. Commun.">
        <title>Thousands of microbial genomes shed light on interconnected biogeochemical processes in an aquifer system.</title>
        <authorList>
            <person name="Anantharaman K."/>
            <person name="Brown C.T."/>
            <person name="Hug L.A."/>
            <person name="Sharon I."/>
            <person name="Castelle C.J."/>
            <person name="Probst A.J."/>
            <person name="Thomas B.C."/>
            <person name="Singh A."/>
            <person name="Wilkins M.J."/>
            <person name="Karaoz U."/>
            <person name="Brodie E.L."/>
            <person name="Williams K.H."/>
            <person name="Hubbard S.S."/>
            <person name="Banfield J.F."/>
        </authorList>
    </citation>
    <scope>NUCLEOTIDE SEQUENCE [LARGE SCALE GENOMIC DNA]</scope>
</reference>
<evidence type="ECO:0000313" key="2">
    <source>
        <dbReference type="EMBL" id="OHA68867.1"/>
    </source>
</evidence>
<organism evidence="2 3">
    <name type="scientific">Candidatus Wildermuthbacteria bacterium RIFCSPHIGHO2_02_FULL_48_16</name>
    <dbReference type="NCBI Taxonomy" id="1802453"/>
    <lineage>
        <taxon>Bacteria</taxon>
        <taxon>Candidatus Wildermuthiibacteriota</taxon>
    </lineage>
</organism>
<proteinExistence type="predicted"/>
<comment type="caution">
    <text evidence="2">The sequence shown here is derived from an EMBL/GenBank/DDBJ whole genome shotgun (WGS) entry which is preliminary data.</text>
</comment>
<feature type="domain" description="Bacterial spore germination immunoglobulin-like" evidence="1">
    <location>
        <begin position="31"/>
        <end position="117"/>
    </location>
</feature>
<evidence type="ECO:0000313" key="3">
    <source>
        <dbReference type="Proteomes" id="UP000178529"/>
    </source>
</evidence>
<sequence>MLESYPRQCKTPSGQTFAEDIGNELEKANLIRISTPRPNQTIYSPLVVQGEARGTWFFEASFPVRLFDGNGKEIALGIAQAQDEWMTESFVPFRTELTFENPETATGTLVLEKDNPSGLPENADELRVPIRFDLQP</sequence>
<gene>
    <name evidence="2" type="ORF">A3J68_01920</name>
</gene>
<accession>A0A1G2R835</accession>
<protein>
    <recommendedName>
        <fullName evidence="1">Bacterial spore germination immunoglobulin-like domain-containing protein</fullName>
    </recommendedName>
</protein>
<dbReference type="InterPro" id="IPR018911">
    <property type="entry name" value="Gmad2_Ig-like_dom"/>
</dbReference>